<dbReference type="EMBL" id="JAEKFT010000002">
    <property type="protein sequence ID" value="MBT0959895.1"/>
    <property type="molecule type" value="Genomic_DNA"/>
</dbReference>
<proteinExistence type="predicted"/>
<accession>A0A944D4J9</accession>
<reference evidence="3" key="1">
    <citation type="journal article" date="2022" name="ISME J.">
        <title>Genetic and phylogenetic analysis of dissimilatory iodate-reducing bacteria identifies potential niches across the world's oceans.</title>
        <authorList>
            <person name="Reyes-Umana V."/>
            <person name="Henning Z."/>
            <person name="Lee K."/>
            <person name="Barnum T.P."/>
            <person name="Coates J.D."/>
        </authorList>
    </citation>
    <scope>NUCLEOTIDE SEQUENCE [LARGE SCALE GENOMIC DNA]</scope>
    <source>
        <strain evidence="3">IR12</strain>
    </source>
</reference>
<name>A0A944D4J9_DENI1</name>
<sequence length="178" mass="18743">MANARPWLAGLWVGWAMLAGSAMAAEATVGPGGPPVSYRLDSVRLVVAHAPGRVAGAPARRLALSGGGPARLVVGEAAHTFAYPADALLSALNGLYRLHFFALPPDLTRRPSVFLKDDGSIGTSLLRLADRPVTTLCVYLADYEKCVRFTDDGPEALRALVNQLDADADRRVAAEPPG</sequence>
<gene>
    <name evidence="2" type="ORF">I8J34_01805</name>
</gene>
<keyword evidence="3" id="KW-1185">Reference proteome</keyword>
<organism evidence="2 3">
    <name type="scientific">Denitromonas iodatirespirans</name>
    <dbReference type="NCBI Taxonomy" id="2795389"/>
    <lineage>
        <taxon>Bacteria</taxon>
        <taxon>Pseudomonadati</taxon>
        <taxon>Pseudomonadota</taxon>
        <taxon>Betaproteobacteria</taxon>
        <taxon>Rhodocyclales</taxon>
        <taxon>Zoogloeaceae</taxon>
        <taxon>Denitromonas</taxon>
    </lineage>
</organism>
<evidence type="ECO:0000313" key="3">
    <source>
        <dbReference type="Proteomes" id="UP000694660"/>
    </source>
</evidence>
<evidence type="ECO:0000313" key="2">
    <source>
        <dbReference type="EMBL" id="MBT0959895.1"/>
    </source>
</evidence>
<comment type="caution">
    <text evidence="2">The sequence shown here is derived from an EMBL/GenBank/DDBJ whole genome shotgun (WGS) entry which is preliminary data.</text>
</comment>
<dbReference type="RefSeq" id="WP_214359661.1">
    <property type="nucleotide sequence ID" value="NZ_JAEKFT010000002.1"/>
</dbReference>
<protein>
    <submittedName>
        <fullName evidence="2">Uncharacterized protein</fullName>
    </submittedName>
</protein>
<dbReference type="AlphaFoldDB" id="A0A944D4J9"/>
<dbReference type="Proteomes" id="UP000694660">
    <property type="component" value="Unassembled WGS sequence"/>
</dbReference>
<feature type="signal peptide" evidence="1">
    <location>
        <begin position="1"/>
        <end position="24"/>
    </location>
</feature>
<feature type="chain" id="PRO_5037359390" evidence="1">
    <location>
        <begin position="25"/>
        <end position="178"/>
    </location>
</feature>
<evidence type="ECO:0000256" key="1">
    <source>
        <dbReference type="SAM" id="SignalP"/>
    </source>
</evidence>
<keyword evidence="1" id="KW-0732">Signal</keyword>